<evidence type="ECO:0000256" key="1">
    <source>
        <dbReference type="SAM" id="MobiDB-lite"/>
    </source>
</evidence>
<dbReference type="EMBL" id="JAAIIF010000014">
    <property type="protein sequence ID" value="NMM96854.1"/>
    <property type="molecule type" value="Genomic_DNA"/>
</dbReference>
<evidence type="ECO:0000313" key="2">
    <source>
        <dbReference type="EMBL" id="NMM96854.1"/>
    </source>
</evidence>
<feature type="region of interest" description="Disordered" evidence="1">
    <location>
        <begin position="141"/>
        <end position="169"/>
    </location>
</feature>
<dbReference type="AlphaFoldDB" id="A0A7Y0EUU8"/>
<keyword evidence="3" id="KW-1185">Reference proteome</keyword>
<reference evidence="2 3" key="1">
    <citation type="submission" date="2020-02" db="EMBL/GenBank/DDBJ databases">
        <title>Characterization of phylogenetic diversity of novel bifidobacterial species isolated in Czech ZOOs.</title>
        <authorList>
            <person name="Lugli G.A."/>
            <person name="Vera N.B."/>
            <person name="Ventura M."/>
        </authorList>
    </citation>
    <scope>NUCLEOTIDE SEQUENCE [LARGE SCALE GENOMIC DNA]</scope>
    <source>
        <strain evidence="2 3">DSM 109960</strain>
    </source>
</reference>
<proteinExistence type="predicted"/>
<evidence type="ECO:0000313" key="3">
    <source>
        <dbReference type="Proteomes" id="UP000529710"/>
    </source>
</evidence>
<protein>
    <submittedName>
        <fullName evidence="2">Uncharacterized protein</fullName>
    </submittedName>
</protein>
<feature type="compositionally biased region" description="Basic and acidic residues" evidence="1">
    <location>
        <begin position="156"/>
        <end position="169"/>
    </location>
</feature>
<comment type="caution">
    <text evidence="2">The sequence shown here is derived from an EMBL/GenBank/DDBJ whole genome shotgun (WGS) entry which is preliminary data.</text>
</comment>
<gene>
    <name evidence="2" type="ORF">G1C98_1590</name>
</gene>
<name>A0A7Y0EUU8_9BIFI</name>
<organism evidence="2 3">
    <name type="scientific">Bifidobacterium erythrocebi</name>
    <dbReference type="NCBI Taxonomy" id="2675325"/>
    <lineage>
        <taxon>Bacteria</taxon>
        <taxon>Bacillati</taxon>
        <taxon>Actinomycetota</taxon>
        <taxon>Actinomycetes</taxon>
        <taxon>Bifidobacteriales</taxon>
        <taxon>Bifidobacteriaceae</taxon>
        <taxon>Bifidobacterium</taxon>
    </lineage>
</organism>
<sequence length="201" mass="22418">MTVTGVTDSVTAVTVVVTITSCCCHFGRSISGPSGRCSILPVSAPFPVSPTGCFARRFPVFRGVRDCFCGVCDGFRGEHDIWCHSRRGGCHESRMCCHQPRRDCGNGDGGGGKTGDCGKAMAGRQNWKPWRQTRIKCRNRSGGGYGERGKYSRQTRPVDRHGEHGECGKHGKYSRYREYSWHRKHRESMFSERKLGRNHGT</sequence>
<dbReference type="Proteomes" id="UP000529710">
    <property type="component" value="Unassembled WGS sequence"/>
</dbReference>
<accession>A0A7Y0EUU8</accession>